<accession>A0A0F8ZTK5</accession>
<comment type="caution">
    <text evidence="1">The sequence shown here is derived from an EMBL/GenBank/DDBJ whole genome shotgun (WGS) entry which is preliminary data.</text>
</comment>
<protein>
    <submittedName>
        <fullName evidence="1">Uncharacterized protein</fullName>
    </submittedName>
</protein>
<feature type="non-terminal residue" evidence="1">
    <location>
        <position position="1"/>
    </location>
</feature>
<organism evidence="1">
    <name type="scientific">marine sediment metagenome</name>
    <dbReference type="NCBI Taxonomy" id="412755"/>
    <lineage>
        <taxon>unclassified sequences</taxon>
        <taxon>metagenomes</taxon>
        <taxon>ecological metagenomes</taxon>
    </lineage>
</organism>
<name>A0A0F8ZTK5_9ZZZZ</name>
<proteinExistence type="predicted"/>
<sequence length="23" mass="2666">MKTFDIPPWMAGMTQTEIKEVLV</sequence>
<reference evidence="1" key="1">
    <citation type="journal article" date="2015" name="Nature">
        <title>Complex archaea that bridge the gap between prokaryotes and eukaryotes.</title>
        <authorList>
            <person name="Spang A."/>
            <person name="Saw J.H."/>
            <person name="Jorgensen S.L."/>
            <person name="Zaremba-Niedzwiedzka K."/>
            <person name="Martijn J."/>
            <person name="Lind A.E."/>
            <person name="van Eijk R."/>
            <person name="Schleper C."/>
            <person name="Guy L."/>
            <person name="Ettema T.J."/>
        </authorList>
    </citation>
    <scope>NUCLEOTIDE SEQUENCE</scope>
</reference>
<evidence type="ECO:0000313" key="1">
    <source>
        <dbReference type="EMBL" id="KKK97143.1"/>
    </source>
</evidence>
<gene>
    <name evidence="1" type="ORF">LCGC14_2655750</name>
</gene>
<dbReference type="AlphaFoldDB" id="A0A0F8ZTK5"/>
<dbReference type="EMBL" id="LAZR01046179">
    <property type="protein sequence ID" value="KKK97143.1"/>
    <property type="molecule type" value="Genomic_DNA"/>
</dbReference>